<protein>
    <recommendedName>
        <fullName evidence="3">Ferredoxin</fullName>
    </recommendedName>
</protein>
<dbReference type="PANTHER" id="PTHR37310:SF1">
    <property type="entry name" value="CYTOPLASMIC PROTEIN"/>
    <property type="match status" value="1"/>
</dbReference>
<comment type="caution">
    <text evidence="1">The sequence shown here is derived from an EMBL/GenBank/DDBJ whole genome shotgun (WGS) entry which is preliminary data.</text>
</comment>
<dbReference type="Proteomes" id="UP000030528">
    <property type="component" value="Unassembled WGS sequence"/>
</dbReference>
<dbReference type="CDD" id="cd08026">
    <property type="entry name" value="DUF326"/>
    <property type="match status" value="1"/>
</dbReference>
<dbReference type="AlphaFoldDB" id="A0A0A5IA72"/>
<evidence type="ECO:0000313" key="1">
    <source>
        <dbReference type="EMBL" id="KGX92737.1"/>
    </source>
</evidence>
<dbReference type="PANTHER" id="PTHR37310">
    <property type="entry name" value="CYTOPLASMIC PROTEIN-RELATED"/>
    <property type="match status" value="1"/>
</dbReference>
<dbReference type="STRING" id="1385510.GCA_000425205_01731"/>
<name>A0A0A5IA72_9BACI</name>
<dbReference type="Pfam" id="PF03860">
    <property type="entry name" value="Csp"/>
    <property type="match status" value="1"/>
</dbReference>
<dbReference type="RefSeq" id="WP_026800143.1">
    <property type="nucleotide sequence ID" value="NZ_AULI01000007.1"/>
</dbReference>
<dbReference type="EMBL" id="AVPE01000005">
    <property type="protein sequence ID" value="KGX92737.1"/>
    <property type="molecule type" value="Genomic_DNA"/>
</dbReference>
<evidence type="ECO:0008006" key="3">
    <source>
        <dbReference type="Google" id="ProtNLM"/>
    </source>
</evidence>
<organism evidence="1 2">
    <name type="scientific">Pontibacillus halophilus JSM 076056 = DSM 19796</name>
    <dbReference type="NCBI Taxonomy" id="1385510"/>
    <lineage>
        <taxon>Bacteria</taxon>
        <taxon>Bacillati</taxon>
        <taxon>Bacillota</taxon>
        <taxon>Bacilli</taxon>
        <taxon>Bacillales</taxon>
        <taxon>Bacillaceae</taxon>
        <taxon>Pontibacillus</taxon>
    </lineage>
</organism>
<evidence type="ECO:0000313" key="2">
    <source>
        <dbReference type="Proteomes" id="UP000030528"/>
    </source>
</evidence>
<reference evidence="1 2" key="1">
    <citation type="submission" date="2013-08" db="EMBL/GenBank/DDBJ databases">
        <authorList>
            <person name="Huang J."/>
            <person name="Wang G."/>
        </authorList>
    </citation>
    <scope>NUCLEOTIDE SEQUENCE [LARGE SCALE GENOMIC DNA]</scope>
    <source>
        <strain evidence="1 2">JSM 076056</strain>
    </source>
</reference>
<accession>A0A0A5IA72</accession>
<dbReference type="InterPro" id="IPR044543">
    <property type="entry name" value="YHJQ-like"/>
</dbReference>
<gene>
    <name evidence="1" type="ORF">N781_15645</name>
</gene>
<sequence>MTEEQRQKAISALHDCMAACNHCFDACLQEENIDHMRACIRLDRECADMCGYLEHALLRNSPFVGELAQACAVICDRCREECGKHDHDHCQQCAEACRTCADVCRQLLA</sequence>
<dbReference type="InterPro" id="IPR005560">
    <property type="entry name" value="Csp_YhjQ"/>
</dbReference>
<dbReference type="Gene3D" id="1.20.1270.360">
    <property type="match status" value="1"/>
</dbReference>
<proteinExistence type="predicted"/>
<dbReference type="OrthoDB" id="5396211at2"/>
<keyword evidence="2" id="KW-1185">Reference proteome</keyword>
<dbReference type="eggNOG" id="ENOG5032SB1">
    <property type="taxonomic scope" value="Bacteria"/>
</dbReference>